<evidence type="ECO:0000313" key="2">
    <source>
        <dbReference type="Proteomes" id="UP000464178"/>
    </source>
</evidence>
<dbReference type="Gene3D" id="3.40.50.2000">
    <property type="entry name" value="Glycogen Phosphorylase B"/>
    <property type="match status" value="2"/>
</dbReference>
<dbReference type="Proteomes" id="UP000464178">
    <property type="component" value="Chromosome"/>
</dbReference>
<dbReference type="SUPFAM" id="SSF53756">
    <property type="entry name" value="UDP-Glycosyltransferase/glycogen phosphorylase"/>
    <property type="match status" value="1"/>
</dbReference>
<dbReference type="CDD" id="cd03801">
    <property type="entry name" value="GT4_PimA-like"/>
    <property type="match status" value="1"/>
</dbReference>
<dbReference type="KEGG" id="gms:SOIL9_83980"/>
<keyword evidence="2" id="KW-1185">Reference proteome</keyword>
<proteinExistence type="predicted"/>
<gene>
    <name evidence="1" type="ORF">SOIL9_83980</name>
</gene>
<dbReference type="GO" id="GO:0016757">
    <property type="term" value="F:glycosyltransferase activity"/>
    <property type="evidence" value="ECO:0007669"/>
    <property type="project" value="TreeGrafter"/>
</dbReference>
<name>A0A6P2DI35_9BACT</name>
<protein>
    <submittedName>
        <fullName evidence="1">Uncharacterized protein</fullName>
    </submittedName>
</protein>
<dbReference type="PANTHER" id="PTHR12526">
    <property type="entry name" value="GLYCOSYLTRANSFERASE"/>
    <property type="match status" value="1"/>
</dbReference>
<accession>A0A6P2DI35</accession>
<keyword evidence="1" id="KW-0808">Transferase</keyword>
<dbReference type="Pfam" id="PF13692">
    <property type="entry name" value="Glyco_trans_1_4"/>
    <property type="match status" value="1"/>
</dbReference>
<dbReference type="AlphaFoldDB" id="A0A6P2DI35"/>
<reference evidence="1 2" key="1">
    <citation type="submission" date="2019-05" db="EMBL/GenBank/DDBJ databases">
        <authorList>
            <consortium name="Science for Life Laboratories"/>
        </authorList>
    </citation>
    <scope>NUCLEOTIDE SEQUENCE [LARGE SCALE GENOMIC DNA]</scope>
    <source>
        <strain evidence="1">Soil9</strain>
    </source>
</reference>
<dbReference type="PANTHER" id="PTHR12526:SF636">
    <property type="entry name" value="BLL3647 PROTEIN"/>
    <property type="match status" value="1"/>
</dbReference>
<evidence type="ECO:0000313" key="1">
    <source>
        <dbReference type="EMBL" id="VTR99796.1"/>
    </source>
</evidence>
<sequence length="404" mass="44788">MAFCSRKMVLMSLRLLFVKDSLSWPRSSGHDVHCFHMMQALAKLGHEVGLLTASEPHPEAVAGLPLAFQHTYPKRGEQAVGPEPTFRWLQRKFQSYWGVDENRVRAVGQAALDMKADGVVVVGLNVLPYLGAVKDRLRVWYAADEWAWHHVSQVSAFHPRTWGEMKQALIKGIYERAYRPMLDRVWVVTDADKRAMRWVAGVRGIDVVPNGVDAEHFRPLDVPQREHSCTFWGRLDFGPNVQALEWFCGRVWPRVRAAYPNASFTVYGFSPTPAVRALVGRDGVELIPDLPDLRAAVATHQAVVFPFVSGGGIKNKFLEAAAMGKPIVCSSVALNGLRHPTESGALVASSPEDWVRALGTLWLDAAQRTTAGASVRRWVIERHSWGAAARTASEGLAKSLSAKK</sequence>
<dbReference type="EMBL" id="LR593886">
    <property type="protein sequence ID" value="VTR99796.1"/>
    <property type="molecule type" value="Genomic_DNA"/>
</dbReference>
<organism evidence="1 2">
    <name type="scientific">Gemmata massiliana</name>
    <dbReference type="NCBI Taxonomy" id="1210884"/>
    <lineage>
        <taxon>Bacteria</taxon>
        <taxon>Pseudomonadati</taxon>
        <taxon>Planctomycetota</taxon>
        <taxon>Planctomycetia</taxon>
        <taxon>Gemmatales</taxon>
        <taxon>Gemmataceae</taxon>
        <taxon>Gemmata</taxon>
    </lineage>
</organism>